<dbReference type="SUPFAM" id="SSF52540">
    <property type="entry name" value="P-loop containing nucleoside triphosphate hydrolases"/>
    <property type="match status" value="1"/>
</dbReference>
<dbReference type="EMBL" id="SNZV01000001">
    <property type="protein sequence ID" value="TDS17367.1"/>
    <property type="molecule type" value="Genomic_DNA"/>
</dbReference>
<dbReference type="InterPro" id="IPR003439">
    <property type="entry name" value="ABC_transporter-like_ATP-bd"/>
</dbReference>
<evidence type="ECO:0000313" key="5">
    <source>
        <dbReference type="Proteomes" id="UP000294752"/>
    </source>
</evidence>
<evidence type="ECO:0000313" key="4">
    <source>
        <dbReference type="EMBL" id="TDS17367.1"/>
    </source>
</evidence>
<dbReference type="GO" id="GO:0005524">
    <property type="term" value="F:ATP binding"/>
    <property type="evidence" value="ECO:0007669"/>
    <property type="project" value="UniProtKB-KW"/>
</dbReference>
<reference evidence="4 5" key="1">
    <citation type="submission" date="2019-03" db="EMBL/GenBank/DDBJ databases">
        <title>Genomic Encyclopedia of Type Strains, Phase III (KMG-III): the genomes of soil and plant-associated and newly described type strains.</title>
        <authorList>
            <person name="Whitman W."/>
        </authorList>
    </citation>
    <scope>NUCLEOTIDE SEQUENCE [LARGE SCALE GENOMIC DNA]</scope>
    <source>
        <strain evidence="4 5">CGMCC 1.12801</strain>
    </source>
</reference>
<dbReference type="PROSITE" id="PS50893">
    <property type="entry name" value="ABC_TRANSPORTER_2"/>
    <property type="match status" value="1"/>
</dbReference>
<gene>
    <name evidence="4" type="ORF">B0I21_101232</name>
</gene>
<dbReference type="PANTHER" id="PTHR43158:SF2">
    <property type="entry name" value="SKFA PEPTIDE EXPORT ATP-BINDING PROTEIN SKFE"/>
    <property type="match status" value="1"/>
</dbReference>
<dbReference type="PANTHER" id="PTHR43158">
    <property type="entry name" value="SKFA PEPTIDE EXPORT ATP-BINDING PROTEIN SKFE"/>
    <property type="match status" value="1"/>
</dbReference>
<keyword evidence="5" id="KW-1185">Reference proteome</keyword>
<evidence type="ECO:0000259" key="3">
    <source>
        <dbReference type="PROSITE" id="PS50893"/>
    </source>
</evidence>
<evidence type="ECO:0000256" key="1">
    <source>
        <dbReference type="ARBA" id="ARBA00022741"/>
    </source>
</evidence>
<dbReference type="SMART" id="SM00382">
    <property type="entry name" value="AAA"/>
    <property type="match status" value="1"/>
</dbReference>
<proteinExistence type="predicted"/>
<sequence>MDQVKELYADSIEFGYAGKSRLLTGIYLTCQTGDIIGLLGRNGAGKSTLLKILFGSIKAQHSHMLINGRKSVKPYLSGKVGYLPQDSFLPTSEKVSKLITLMIEDQANRHTLACDAKIKPLIDKKVYQLSGGERRYLEICLLMYQPTDFLLLDEPFTGLEPIAVQRISNLISIFAKTKGFIITDHSYGDVLAIATQILLLQNGSCHRIKQPEELVRVYLPERADDQ</sequence>
<dbReference type="GO" id="GO:0016887">
    <property type="term" value="F:ATP hydrolysis activity"/>
    <property type="evidence" value="ECO:0007669"/>
    <property type="project" value="InterPro"/>
</dbReference>
<dbReference type="InterPro" id="IPR003593">
    <property type="entry name" value="AAA+_ATPase"/>
</dbReference>
<dbReference type="Pfam" id="PF00005">
    <property type="entry name" value="ABC_tran"/>
    <property type="match status" value="1"/>
</dbReference>
<dbReference type="Proteomes" id="UP000294752">
    <property type="component" value="Unassembled WGS sequence"/>
</dbReference>
<evidence type="ECO:0000256" key="2">
    <source>
        <dbReference type="ARBA" id="ARBA00022840"/>
    </source>
</evidence>
<dbReference type="AlphaFoldDB" id="A0A4R7D9E8"/>
<dbReference type="RefSeq" id="WP_133638494.1">
    <property type="nucleotide sequence ID" value="NZ_SNZV01000001.1"/>
</dbReference>
<dbReference type="Gene3D" id="3.40.50.300">
    <property type="entry name" value="P-loop containing nucleotide triphosphate hydrolases"/>
    <property type="match status" value="1"/>
</dbReference>
<dbReference type="OrthoDB" id="9785229at2"/>
<keyword evidence="2" id="KW-0067">ATP-binding</keyword>
<dbReference type="InterPro" id="IPR027417">
    <property type="entry name" value="P-loop_NTPase"/>
</dbReference>
<accession>A0A4R7D9E8</accession>
<feature type="domain" description="ABC transporter" evidence="3">
    <location>
        <begin position="7"/>
        <end position="226"/>
    </location>
</feature>
<organism evidence="4 5">
    <name type="scientific">Sphingobacterium paludis</name>
    <dbReference type="NCBI Taxonomy" id="1476465"/>
    <lineage>
        <taxon>Bacteria</taxon>
        <taxon>Pseudomonadati</taxon>
        <taxon>Bacteroidota</taxon>
        <taxon>Sphingobacteriia</taxon>
        <taxon>Sphingobacteriales</taxon>
        <taxon>Sphingobacteriaceae</taxon>
        <taxon>Sphingobacterium</taxon>
    </lineage>
</organism>
<comment type="caution">
    <text evidence="4">The sequence shown here is derived from an EMBL/GenBank/DDBJ whole genome shotgun (WGS) entry which is preliminary data.</text>
</comment>
<keyword evidence="1" id="KW-0547">Nucleotide-binding</keyword>
<protein>
    <submittedName>
        <fullName evidence="4">ABC-type lipopolysaccharide export system ATPase subunit</fullName>
    </submittedName>
</protein>
<name>A0A4R7D9E8_9SPHI</name>